<sequence length="96" mass="10352">MTVDSEDSVEAFRVPAGMVVRSLVAALAAKVKAEVVARAAVTAVWEVASEVVLVVAPEALEETTAVGSPAASKKLLVSRPSYFKERKCYRRKNYIL</sequence>
<proteinExistence type="predicted"/>
<evidence type="ECO:0000313" key="2">
    <source>
        <dbReference type="Proteomes" id="UP000821853"/>
    </source>
</evidence>
<reference evidence="1 2" key="1">
    <citation type="journal article" date="2020" name="Cell">
        <title>Large-Scale Comparative Analyses of Tick Genomes Elucidate Their Genetic Diversity and Vector Capacities.</title>
        <authorList>
            <consortium name="Tick Genome and Microbiome Consortium (TIGMIC)"/>
            <person name="Jia N."/>
            <person name="Wang J."/>
            <person name="Shi W."/>
            <person name="Du L."/>
            <person name="Sun Y."/>
            <person name="Zhan W."/>
            <person name="Jiang J.F."/>
            <person name="Wang Q."/>
            <person name="Zhang B."/>
            <person name="Ji P."/>
            <person name="Bell-Sakyi L."/>
            <person name="Cui X.M."/>
            <person name="Yuan T.T."/>
            <person name="Jiang B.G."/>
            <person name="Yang W.F."/>
            <person name="Lam T.T."/>
            <person name="Chang Q.C."/>
            <person name="Ding S.J."/>
            <person name="Wang X.J."/>
            <person name="Zhu J.G."/>
            <person name="Ruan X.D."/>
            <person name="Zhao L."/>
            <person name="Wei J.T."/>
            <person name="Ye R.Z."/>
            <person name="Que T.C."/>
            <person name="Du C.H."/>
            <person name="Zhou Y.H."/>
            <person name="Cheng J.X."/>
            <person name="Dai P.F."/>
            <person name="Guo W.B."/>
            <person name="Han X.H."/>
            <person name="Huang E.J."/>
            <person name="Li L.F."/>
            <person name="Wei W."/>
            <person name="Gao Y.C."/>
            <person name="Liu J.Z."/>
            <person name="Shao H.Z."/>
            <person name="Wang X."/>
            <person name="Wang C.C."/>
            <person name="Yang T.C."/>
            <person name="Huo Q.B."/>
            <person name="Li W."/>
            <person name="Chen H.Y."/>
            <person name="Chen S.E."/>
            <person name="Zhou L.G."/>
            <person name="Ni X.B."/>
            <person name="Tian J.H."/>
            <person name="Sheng Y."/>
            <person name="Liu T."/>
            <person name="Pan Y.S."/>
            <person name="Xia L.Y."/>
            <person name="Li J."/>
            <person name="Zhao F."/>
            <person name="Cao W.C."/>
        </authorList>
    </citation>
    <scope>NUCLEOTIDE SEQUENCE [LARGE SCALE GENOMIC DNA]</scope>
    <source>
        <strain evidence="1">HaeL-2018</strain>
    </source>
</reference>
<dbReference type="Proteomes" id="UP000821853">
    <property type="component" value="Chromosome 8"/>
</dbReference>
<accession>A0A9J6GQ09</accession>
<protein>
    <submittedName>
        <fullName evidence="1">Uncharacterized protein</fullName>
    </submittedName>
</protein>
<dbReference type="AlphaFoldDB" id="A0A9J6GQ09"/>
<name>A0A9J6GQ09_HAELO</name>
<organism evidence="1 2">
    <name type="scientific">Haemaphysalis longicornis</name>
    <name type="common">Bush tick</name>
    <dbReference type="NCBI Taxonomy" id="44386"/>
    <lineage>
        <taxon>Eukaryota</taxon>
        <taxon>Metazoa</taxon>
        <taxon>Ecdysozoa</taxon>
        <taxon>Arthropoda</taxon>
        <taxon>Chelicerata</taxon>
        <taxon>Arachnida</taxon>
        <taxon>Acari</taxon>
        <taxon>Parasitiformes</taxon>
        <taxon>Ixodida</taxon>
        <taxon>Ixodoidea</taxon>
        <taxon>Ixodidae</taxon>
        <taxon>Haemaphysalinae</taxon>
        <taxon>Haemaphysalis</taxon>
    </lineage>
</organism>
<evidence type="ECO:0000313" key="1">
    <source>
        <dbReference type="EMBL" id="KAH9380582.1"/>
    </source>
</evidence>
<comment type="caution">
    <text evidence="1">The sequence shown here is derived from an EMBL/GenBank/DDBJ whole genome shotgun (WGS) entry which is preliminary data.</text>
</comment>
<keyword evidence="2" id="KW-1185">Reference proteome</keyword>
<dbReference type="EMBL" id="JABSTR010000010">
    <property type="protein sequence ID" value="KAH9380582.1"/>
    <property type="molecule type" value="Genomic_DNA"/>
</dbReference>
<gene>
    <name evidence="1" type="ORF">HPB48_017308</name>
</gene>
<dbReference type="VEuPathDB" id="VectorBase:HLOH_059069"/>